<dbReference type="Pfam" id="PF00067">
    <property type="entry name" value="p450"/>
    <property type="match status" value="1"/>
</dbReference>
<evidence type="ECO:0000256" key="8">
    <source>
        <dbReference type="RuleBase" id="RU000461"/>
    </source>
</evidence>
<comment type="similarity">
    <text evidence="2 8">Belongs to the cytochrome P450 family.</text>
</comment>
<dbReference type="PANTHER" id="PTHR46696">
    <property type="entry name" value="P450, PUTATIVE (EUROFUNG)-RELATED"/>
    <property type="match status" value="1"/>
</dbReference>
<gene>
    <name evidence="9" type="ORF">KV203_10350</name>
</gene>
<evidence type="ECO:0000256" key="1">
    <source>
        <dbReference type="ARBA" id="ARBA00001971"/>
    </source>
</evidence>
<reference evidence="9" key="1">
    <citation type="submission" date="2021-07" db="EMBL/GenBank/DDBJ databases">
        <title>Candidatus Kaistella beijingensis sp. nov. isolated from a municipal wastewater treatment plant is involved in sludge foaming.</title>
        <authorList>
            <person name="Song Y."/>
            <person name="Liu S.-J."/>
        </authorList>
    </citation>
    <scope>NUCLEOTIDE SEQUENCE</scope>
    <source>
        <strain evidence="9">DSM 43998</strain>
    </source>
</reference>
<dbReference type="PANTHER" id="PTHR46696:SF4">
    <property type="entry name" value="BIOTIN BIOSYNTHESIS CYTOCHROME P450"/>
    <property type="match status" value="1"/>
</dbReference>
<proteinExistence type="inferred from homology"/>
<keyword evidence="7 8" id="KW-0503">Monooxygenase</keyword>
<evidence type="ECO:0000256" key="4">
    <source>
        <dbReference type="ARBA" id="ARBA00022723"/>
    </source>
</evidence>
<accession>A0ABX8S3K4</accession>
<evidence type="ECO:0000256" key="7">
    <source>
        <dbReference type="ARBA" id="ARBA00023033"/>
    </source>
</evidence>
<keyword evidence="4 8" id="KW-0479">Metal-binding</keyword>
<name>A0ABX8S3K4_9ACTN</name>
<dbReference type="Gene3D" id="1.10.630.10">
    <property type="entry name" value="Cytochrome P450"/>
    <property type="match status" value="1"/>
</dbReference>
<dbReference type="InterPro" id="IPR017972">
    <property type="entry name" value="Cyt_P450_CS"/>
</dbReference>
<dbReference type="Proteomes" id="UP000887023">
    <property type="component" value="Chromosome"/>
</dbReference>
<dbReference type="PROSITE" id="PS00086">
    <property type="entry name" value="CYTOCHROME_P450"/>
    <property type="match status" value="1"/>
</dbReference>
<dbReference type="RefSeq" id="WP_066469710.1">
    <property type="nucleotide sequence ID" value="NZ_CBCRUZ010000001.1"/>
</dbReference>
<organism evidence="9 10">
    <name type="scientific">Skermania pinensis</name>
    <dbReference type="NCBI Taxonomy" id="39122"/>
    <lineage>
        <taxon>Bacteria</taxon>
        <taxon>Bacillati</taxon>
        <taxon>Actinomycetota</taxon>
        <taxon>Actinomycetes</taxon>
        <taxon>Mycobacteriales</taxon>
        <taxon>Gordoniaceae</taxon>
        <taxon>Skermania</taxon>
    </lineage>
</organism>
<evidence type="ECO:0000256" key="2">
    <source>
        <dbReference type="ARBA" id="ARBA00010617"/>
    </source>
</evidence>
<dbReference type="PRINTS" id="PR00359">
    <property type="entry name" value="BP450"/>
</dbReference>
<comment type="cofactor">
    <cofactor evidence="1">
        <name>heme</name>
        <dbReference type="ChEBI" id="CHEBI:30413"/>
    </cofactor>
</comment>
<dbReference type="InterPro" id="IPR036396">
    <property type="entry name" value="Cyt_P450_sf"/>
</dbReference>
<keyword evidence="6 8" id="KW-0408">Iron</keyword>
<evidence type="ECO:0000313" key="10">
    <source>
        <dbReference type="Proteomes" id="UP000887023"/>
    </source>
</evidence>
<evidence type="ECO:0000256" key="3">
    <source>
        <dbReference type="ARBA" id="ARBA00022617"/>
    </source>
</evidence>
<dbReference type="InterPro" id="IPR001128">
    <property type="entry name" value="Cyt_P450"/>
</dbReference>
<keyword evidence="5 8" id="KW-0560">Oxidoreductase</keyword>
<dbReference type="EMBL" id="CP079105">
    <property type="protein sequence ID" value="QXQ12400.1"/>
    <property type="molecule type" value="Genomic_DNA"/>
</dbReference>
<dbReference type="InterPro" id="IPR002397">
    <property type="entry name" value="Cyt_P450_B"/>
</dbReference>
<protein>
    <submittedName>
        <fullName evidence="9">Cytochrome P450</fullName>
    </submittedName>
</protein>
<keyword evidence="3 8" id="KW-0349">Heme</keyword>
<evidence type="ECO:0000313" key="9">
    <source>
        <dbReference type="EMBL" id="QXQ12400.1"/>
    </source>
</evidence>
<sequence>MHELDDPYPHYAMLRTQAPVSRVADSSFHLVSSWELVTEAVKRADDFSSNLTATMVWQADGSVTEFPLFELGSPMHVLATADEPTHRRHRRMVLPALSATRIRALQPFIADALATMWAAGRDGDRIDWVTAVAQRLPMAVVAELVGFPTCDIDELIRWSFAATALLDGMVEAAQLAEAAQAAGELADYLNTAFSAELADPGATAMGDLARQVRSGEVQHDTAVFTLIQLVIAGAESTVSLVGSAVWLLGRHPDITAQLRADRDLVAPFIEEVLRLESPFRGHYRHVTTDTQLGGVPLAAGDRLYLLWGAANRDPAVFDEPDEIHLAPARRQPHLAFGQGLHRCVGAALARIEGNAAVGFLLDATTDFEVTVDEPDWQPSLLVRRLRSLELTAR</sequence>
<evidence type="ECO:0000256" key="5">
    <source>
        <dbReference type="ARBA" id="ARBA00023002"/>
    </source>
</evidence>
<keyword evidence="10" id="KW-1185">Reference proteome</keyword>
<evidence type="ECO:0000256" key="6">
    <source>
        <dbReference type="ARBA" id="ARBA00023004"/>
    </source>
</evidence>
<dbReference type="SUPFAM" id="SSF48264">
    <property type="entry name" value="Cytochrome P450"/>
    <property type="match status" value="1"/>
</dbReference>